<dbReference type="Ensembl" id="ENSTNIT00000000366.1">
    <property type="protein sequence ID" value="ENSTNIP00000003861.1"/>
    <property type="gene ID" value="ENSTNIG00000000130.1"/>
</dbReference>
<evidence type="ECO:0000313" key="7">
    <source>
        <dbReference type="Proteomes" id="UP000007303"/>
    </source>
</evidence>
<proteinExistence type="predicted"/>
<reference evidence="7" key="1">
    <citation type="journal article" date="2004" name="Nature">
        <title>Genome duplication in the teleost fish Tetraodon nigroviridis reveals the early vertebrate proto-karyotype.</title>
        <authorList>
            <person name="Jaillon O."/>
            <person name="Aury J.-M."/>
            <person name="Brunet F."/>
            <person name="Petit J.-L."/>
            <person name="Stange-Thomann N."/>
            <person name="Mauceli E."/>
            <person name="Bouneau L."/>
            <person name="Fischer C."/>
            <person name="Ozouf-Costaz C."/>
            <person name="Bernot A."/>
            <person name="Nicaud S."/>
            <person name="Jaffe D."/>
            <person name="Fisher S."/>
            <person name="Lutfalla G."/>
            <person name="Dossat C."/>
            <person name="Segurens B."/>
            <person name="Dasilva C."/>
            <person name="Salanoubat M."/>
            <person name="Levy M."/>
            <person name="Boudet N."/>
            <person name="Castellano S."/>
            <person name="Anthouard V."/>
            <person name="Jubin C."/>
            <person name="Castelli V."/>
            <person name="Katinka M."/>
            <person name="Vacherie B."/>
            <person name="Biemont C."/>
            <person name="Skalli Z."/>
            <person name="Cattolico L."/>
            <person name="Poulain J."/>
            <person name="De Berardinis V."/>
            <person name="Cruaud C."/>
            <person name="Duprat S."/>
            <person name="Brottier P."/>
            <person name="Coutanceau J.-P."/>
            <person name="Gouzy J."/>
            <person name="Parra G."/>
            <person name="Lardier G."/>
            <person name="Chapple C."/>
            <person name="McKernan K.J."/>
            <person name="McEwan P."/>
            <person name="Bosak S."/>
            <person name="Kellis M."/>
            <person name="Volff J.-N."/>
            <person name="Guigo R."/>
            <person name="Zody M.C."/>
            <person name="Mesirov J."/>
            <person name="Lindblad-Toh K."/>
            <person name="Birren B."/>
            <person name="Nusbaum C."/>
            <person name="Kahn D."/>
            <person name="Robinson-Rechavi M."/>
            <person name="Laudet V."/>
            <person name="Schachter V."/>
            <person name="Quetier F."/>
            <person name="Saurin W."/>
            <person name="Scarpelli C."/>
            <person name="Wincker P."/>
            <person name="Lander E.S."/>
            <person name="Weissenbach J."/>
            <person name="Roest Crollius H."/>
        </authorList>
    </citation>
    <scope>NUCLEOTIDE SEQUENCE [LARGE SCALE GENOMIC DNA]</scope>
</reference>
<reference evidence="6" key="2">
    <citation type="submission" date="2025-08" db="UniProtKB">
        <authorList>
            <consortium name="Ensembl"/>
        </authorList>
    </citation>
    <scope>IDENTIFICATION</scope>
</reference>
<dbReference type="AlphaFoldDB" id="H3C6J1"/>
<evidence type="ECO:0000256" key="2">
    <source>
        <dbReference type="ARBA" id="ARBA00022737"/>
    </source>
</evidence>
<dbReference type="Pfam" id="PF02815">
    <property type="entry name" value="MIR"/>
    <property type="match status" value="1"/>
</dbReference>
<keyword evidence="2" id="KW-0677">Repeat</keyword>
<evidence type="ECO:0000256" key="3">
    <source>
        <dbReference type="SAM" id="MobiDB-lite"/>
    </source>
</evidence>
<dbReference type="InterPro" id="IPR036300">
    <property type="entry name" value="MIR_dom_sf"/>
</dbReference>
<dbReference type="HOGENOM" id="CLU_933723_0_0_1"/>
<keyword evidence="7" id="KW-1185">Reference proteome</keyword>
<dbReference type="Proteomes" id="UP000007303">
    <property type="component" value="Unassembled WGS sequence"/>
</dbReference>
<dbReference type="SMART" id="SM00472">
    <property type="entry name" value="MIR"/>
    <property type="match status" value="2"/>
</dbReference>
<dbReference type="Gene3D" id="2.80.10.50">
    <property type="match status" value="1"/>
</dbReference>
<feature type="signal peptide" evidence="4">
    <location>
        <begin position="1"/>
        <end position="29"/>
    </location>
</feature>
<sequence length="298" mass="32462">MGNLSYSLVPQSLSAVLFLVCVIAGPALGTDLSFVTCGSVVKLLNLKHNVRLHSHDVRYGSGSGQQSVTGVTAAEDSNSYWSVRGPSDALCYRGTPVKCGQTIRLTHVNTGRNLHSHYFASPLSSNQEVSAFGEEGEGDHLDEWTVQCGGSVWKREEAVRFLHKATDARAVSHGGAVRTSHPRSNGGPRHVEPQPAQPVEGHGGHLHEAQREPGRQPRLHSHTHRVLTLAFPTAFVTSRFPFLSPAVLSPPLLHRYRSDTGSSLSPPVVSFFSLMTPVRRHNIPVMFQATMTNYNHSL</sequence>
<dbReference type="InterPro" id="IPR016093">
    <property type="entry name" value="MIR_motif"/>
</dbReference>
<dbReference type="PANTHER" id="PTHR46809:SF3">
    <property type="entry name" value="STROMAL CELL-DERIVED FACTOR 2"/>
    <property type="match status" value="1"/>
</dbReference>
<dbReference type="STRING" id="99883.ENSTNIP00000003861"/>
<name>H3C6J1_TETNG</name>
<evidence type="ECO:0000259" key="5">
    <source>
        <dbReference type="PROSITE" id="PS50919"/>
    </source>
</evidence>
<dbReference type="SUPFAM" id="SSF82109">
    <property type="entry name" value="MIR domain"/>
    <property type="match status" value="1"/>
</dbReference>
<reference evidence="6" key="3">
    <citation type="submission" date="2025-09" db="UniProtKB">
        <authorList>
            <consortium name="Ensembl"/>
        </authorList>
    </citation>
    <scope>IDENTIFICATION</scope>
</reference>
<dbReference type="GeneTree" id="ENSGT00940000158885"/>
<feature type="domain" description="MIR" evidence="5">
    <location>
        <begin position="94"/>
        <end position="149"/>
    </location>
</feature>
<dbReference type="PANTHER" id="PTHR46809">
    <property type="entry name" value="STROMAL CELL-DERIVED FACTOR 2-LIKE PROTEIN"/>
    <property type="match status" value="1"/>
</dbReference>
<keyword evidence="1 4" id="KW-0732">Signal</keyword>
<evidence type="ECO:0000256" key="1">
    <source>
        <dbReference type="ARBA" id="ARBA00022729"/>
    </source>
</evidence>
<organism evidence="6 7">
    <name type="scientific">Tetraodon nigroviridis</name>
    <name type="common">Spotted green pufferfish</name>
    <name type="synonym">Chelonodon nigroviridis</name>
    <dbReference type="NCBI Taxonomy" id="99883"/>
    <lineage>
        <taxon>Eukaryota</taxon>
        <taxon>Metazoa</taxon>
        <taxon>Chordata</taxon>
        <taxon>Craniata</taxon>
        <taxon>Vertebrata</taxon>
        <taxon>Euteleostomi</taxon>
        <taxon>Actinopterygii</taxon>
        <taxon>Neopterygii</taxon>
        <taxon>Teleostei</taxon>
        <taxon>Neoteleostei</taxon>
        <taxon>Acanthomorphata</taxon>
        <taxon>Eupercaria</taxon>
        <taxon>Tetraodontiformes</taxon>
        <taxon>Tetradontoidea</taxon>
        <taxon>Tetraodontidae</taxon>
        <taxon>Tetraodon</taxon>
    </lineage>
</organism>
<dbReference type="InParanoid" id="H3C6J1"/>
<feature type="region of interest" description="Disordered" evidence="3">
    <location>
        <begin position="170"/>
        <end position="221"/>
    </location>
</feature>
<evidence type="ECO:0000256" key="4">
    <source>
        <dbReference type="SAM" id="SignalP"/>
    </source>
</evidence>
<feature type="chain" id="PRO_5003581874" evidence="4">
    <location>
        <begin position="30"/>
        <end position="298"/>
    </location>
</feature>
<feature type="domain" description="MIR" evidence="5">
    <location>
        <begin position="32"/>
        <end position="86"/>
    </location>
</feature>
<dbReference type="PROSITE" id="PS50919">
    <property type="entry name" value="MIR"/>
    <property type="match status" value="2"/>
</dbReference>
<evidence type="ECO:0000313" key="6">
    <source>
        <dbReference type="Ensembl" id="ENSTNIP00000003861.1"/>
    </source>
</evidence>
<protein>
    <submittedName>
        <fullName evidence="6">Stromal cell-derived factor 2</fullName>
    </submittedName>
</protein>
<accession>H3C6J1</accession>
<feature type="compositionally biased region" description="Basic and acidic residues" evidence="3">
    <location>
        <begin position="202"/>
        <end position="215"/>
    </location>
</feature>